<protein>
    <recommendedName>
        <fullName evidence="4">Sap, sulfolipid-1-addressing protein</fullName>
    </recommendedName>
</protein>
<sequence length="224" mass="24393">MLILLGTTLTTSFLDCLNPSAIAQQMLLQAMVKNKRHIWFFILGIALANLFLGLAIYYGIAAWAALLLSQAVAAHPLFVHGAELLIGLLCVFFGVHLLRKTRRYNACASGEAKSPSSLAPLSLFALGAAFCAVELTSALPYFGFLALLASYNLHFAPVLCFMLLYNFVYIFPLVLLYLGYNRLKGTVLIQKLERALSRISAYIVPAVICLVSVLLIAHGAIALL</sequence>
<evidence type="ECO:0008006" key="4">
    <source>
        <dbReference type="Google" id="ProtNLM"/>
    </source>
</evidence>
<organism evidence="2 3">
    <name type="scientific">Candidatus Ornithocaccomicrobium faecavium</name>
    <dbReference type="NCBI Taxonomy" id="2840890"/>
    <lineage>
        <taxon>Bacteria</taxon>
        <taxon>Bacillati</taxon>
        <taxon>Bacillota</taxon>
        <taxon>Clostridia</taxon>
        <taxon>Candidatus Ornithocaccomicrobium</taxon>
    </lineage>
</organism>
<dbReference type="AlphaFoldDB" id="A0A9D1P8T4"/>
<evidence type="ECO:0000256" key="1">
    <source>
        <dbReference type="SAM" id="Phobius"/>
    </source>
</evidence>
<feature type="transmembrane region" description="Helical" evidence="1">
    <location>
        <begin position="154"/>
        <end position="178"/>
    </location>
</feature>
<reference evidence="2" key="2">
    <citation type="journal article" date="2021" name="PeerJ">
        <title>Extensive microbial diversity within the chicken gut microbiome revealed by metagenomics and culture.</title>
        <authorList>
            <person name="Gilroy R."/>
            <person name="Ravi A."/>
            <person name="Getino M."/>
            <person name="Pursley I."/>
            <person name="Horton D.L."/>
            <person name="Alikhan N.F."/>
            <person name="Baker D."/>
            <person name="Gharbi K."/>
            <person name="Hall N."/>
            <person name="Watson M."/>
            <person name="Adriaenssens E.M."/>
            <person name="Foster-Nyarko E."/>
            <person name="Jarju S."/>
            <person name="Secka A."/>
            <person name="Antonio M."/>
            <person name="Oren A."/>
            <person name="Chaudhuri R.R."/>
            <person name="La Ragione R."/>
            <person name="Hildebrand F."/>
            <person name="Pallen M.J."/>
        </authorList>
    </citation>
    <scope>NUCLEOTIDE SEQUENCE</scope>
    <source>
        <strain evidence="2">CHK183-6373</strain>
    </source>
</reference>
<feature type="transmembrane region" description="Helical" evidence="1">
    <location>
        <begin position="199"/>
        <end position="221"/>
    </location>
</feature>
<proteinExistence type="predicted"/>
<gene>
    <name evidence="2" type="ORF">IAA64_11650</name>
</gene>
<name>A0A9D1P8T4_9FIRM</name>
<dbReference type="InterPro" id="IPR021315">
    <property type="entry name" value="Gap/Sap"/>
</dbReference>
<dbReference type="EMBL" id="DVOT01000213">
    <property type="protein sequence ID" value="HIV28620.1"/>
    <property type="molecule type" value="Genomic_DNA"/>
</dbReference>
<comment type="caution">
    <text evidence="2">The sequence shown here is derived from an EMBL/GenBank/DDBJ whole genome shotgun (WGS) entry which is preliminary data.</text>
</comment>
<keyword evidence="1" id="KW-0472">Membrane</keyword>
<dbReference type="Pfam" id="PF11139">
    <property type="entry name" value="SfLAP"/>
    <property type="match status" value="1"/>
</dbReference>
<feature type="transmembrane region" description="Helical" evidence="1">
    <location>
        <begin position="38"/>
        <end position="65"/>
    </location>
</feature>
<evidence type="ECO:0000313" key="3">
    <source>
        <dbReference type="Proteomes" id="UP000886884"/>
    </source>
</evidence>
<reference evidence="2" key="1">
    <citation type="submission" date="2020-10" db="EMBL/GenBank/DDBJ databases">
        <authorList>
            <person name="Gilroy R."/>
        </authorList>
    </citation>
    <scope>NUCLEOTIDE SEQUENCE</scope>
    <source>
        <strain evidence="2">CHK183-6373</strain>
    </source>
</reference>
<keyword evidence="1" id="KW-0812">Transmembrane</keyword>
<dbReference type="Proteomes" id="UP000886884">
    <property type="component" value="Unassembled WGS sequence"/>
</dbReference>
<feature type="transmembrane region" description="Helical" evidence="1">
    <location>
        <begin position="77"/>
        <end position="98"/>
    </location>
</feature>
<keyword evidence="1" id="KW-1133">Transmembrane helix</keyword>
<accession>A0A9D1P8T4</accession>
<evidence type="ECO:0000313" key="2">
    <source>
        <dbReference type="EMBL" id="HIV28620.1"/>
    </source>
</evidence>
<feature type="transmembrane region" description="Helical" evidence="1">
    <location>
        <begin position="118"/>
        <end position="142"/>
    </location>
</feature>